<comment type="caution">
    <text evidence="1">The sequence shown here is derived from an EMBL/GenBank/DDBJ whole genome shotgun (WGS) entry which is preliminary data.</text>
</comment>
<gene>
    <name evidence="1" type="ORF">ENR15_00255</name>
</gene>
<sequence>METKELKFLLKLLGFPDYRAPLKLVKPNYKTKVSEVQGICRQLRQRELIDCGEEVSQLGITPAGKSLLKLDSGKLPVSEAQRQVLQTCVTAKRSITANKIGIAAAEAQGVIKDLVDRGLIKAIKTEIKEVWLTERGKEFLRSDCQPSGNQPLYTGEMLKNYLSFLRKSPIAQPQLAEPSINNASKPSDEAILDVVRQLDRELGTDNYLPIFHLRQKLQPPLSRDELDAALYRLQRQDKIELSGLVDGTPYSTQELQAAIKQKVGVPLFFIVAN</sequence>
<proteinExistence type="predicted"/>
<accession>A0A7C3VE10</accession>
<dbReference type="EMBL" id="DSPX01000002">
    <property type="protein sequence ID" value="HGF99133.1"/>
    <property type="molecule type" value="Genomic_DNA"/>
</dbReference>
<evidence type="ECO:0000313" key="1">
    <source>
        <dbReference type="EMBL" id="HGF99133.1"/>
    </source>
</evidence>
<dbReference type="AlphaFoldDB" id="A0A7C3VE10"/>
<name>A0A7C3VE10_9CYAN</name>
<evidence type="ECO:0008006" key="2">
    <source>
        <dbReference type="Google" id="ProtNLM"/>
    </source>
</evidence>
<protein>
    <recommendedName>
        <fullName evidence="2">Transcription factor RcaD</fullName>
    </recommendedName>
</protein>
<organism evidence="1">
    <name type="scientific">Planktothricoides sp. SpSt-374</name>
    <dbReference type="NCBI Taxonomy" id="2282167"/>
    <lineage>
        <taxon>Bacteria</taxon>
        <taxon>Bacillati</taxon>
        <taxon>Cyanobacteriota</taxon>
        <taxon>Cyanophyceae</taxon>
        <taxon>Oscillatoriophycideae</taxon>
        <taxon>Oscillatoriales</taxon>
        <taxon>Oscillatoriaceae</taxon>
        <taxon>Planktothricoides</taxon>
    </lineage>
</organism>
<reference evidence="1" key="1">
    <citation type="journal article" date="2020" name="mSystems">
        <title>Genome- and Community-Level Interaction Insights into Carbon Utilization and Element Cycling Functions of Hydrothermarchaeota in Hydrothermal Sediment.</title>
        <authorList>
            <person name="Zhou Z."/>
            <person name="Liu Y."/>
            <person name="Xu W."/>
            <person name="Pan J."/>
            <person name="Luo Z.H."/>
            <person name="Li M."/>
        </authorList>
    </citation>
    <scope>NUCLEOTIDE SEQUENCE [LARGE SCALE GENOMIC DNA]</scope>
    <source>
        <strain evidence="1">SpSt-374</strain>
    </source>
</reference>